<feature type="transmembrane region" description="Helical" evidence="1">
    <location>
        <begin position="21"/>
        <end position="39"/>
    </location>
</feature>
<sequence>MSDRDFGWAVPIMRAGYAGRALVYFTVAGFSLWALWQGGSAKGTSSALARLETTTGGGVVLFLIFVGMVAYAVWRLLDAAYDLEAYGSDGEGTVARLGMLVTGAVHLAIGIAAFSLLFSTGGGGGSSITSAVGAILGWPGGRWILGIGGLVVIGAGIFYAYKGIAEKYRAHLRSNEFTRNWNWVLKLGLIAQGGVIAVIGGLILYAAMRADPQEAGGVGAAFSWISEQAYGQILVAAVCVGLVCFGIFCAVNARYRIVNRAAGDDIETLAGRAARKAT</sequence>
<feature type="domain" description="DUF1206" evidence="2">
    <location>
        <begin position="15"/>
        <end position="82"/>
    </location>
</feature>
<dbReference type="EMBL" id="SNAA01000002">
    <property type="protein sequence ID" value="TDL83543.1"/>
    <property type="molecule type" value="Genomic_DNA"/>
</dbReference>
<proteinExistence type="predicted"/>
<accession>A0A4R6APH5</accession>
<keyword evidence="1" id="KW-0812">Transmembrane</keyword>
<dbReference type="Proteomes" id="UP000295701">
    <property type="component" value="Unassembled WGS sequence"/>
</dbReference>
<evidence type="ECO:0000259" key="2">
    <source>
        <dbReference type="Pfam" id="PF06724"/>
    </source>
</evidence>
<evidence type="ECO:0000256" key="1">
    <source>
        <dbReference type="SAM" id="Phobius"/>
    </source>
</evidence>
<feature type="transmembrane region" description="Helical" evidence="1">
    <location>
        <begin position="228"/>
        <end position="251"/>
    </location>
</feature>
<reference evidence="3 4" key="1">
    <citation type="submission" date="2019-03" db="EMBL/GenBank/DDBJ databases">
        <title>Primorskyibacter sp. SS33 isolated from sediments.</title>
        <authorList>
            <person name="Xunke S."/>
        </authorList>
    </citation>
    <scope>NUCLEOTIDE SEQUENCE [LARGE SCALE GENOMIC DNA]</scope>
    <source>
        <strain evidence="3 4">SS33</strain>
    </source>
</reference>
<evidence type="ECO:0000313" key="4">
    <source>
        <dbReference type="Proteomes" id="UP000295701"/>
    </source>
</evidence>
<feature type="transmembrane region" description="Helical" evidence="1">
    <location>
        <begin position="97"/>
        <end position="118"/>
    </location>
</feature>
<dbReference type="RefSeq" id="WP_133395496.1">
    <property type="nucleotide sequence ID" value="NZ_SNAA01000002.1"/>
</dbReference>
<feature type="transmembrane region" description="Helical" evidence="1">
    <location>
        <begin position="143"/>
        <end position="162"/>
    </location>
</feature>
<protein>
    <submittedName>
        <fullName evidence="3">DUF1206 domain-containing protein</fullName>
    </submittedName>
</protein>
<feature type="domain" description="DUF1206" evidence="2">
    <location>
        <begin position="97"/>
        <end position="164"/>
    </location>
</feature>
<dbReference type="AlphaFoldDB" id="A0A4R6APH5"/>
<dbReference type="Pfam" id="PF06724">
    <property type="entry name" value="DUF1206"/>
    <property type="match status" value="3"/>
</dbReference>
<feature type="transmembrane region" description="Helical" evidence="1">
    <location>
        <begin position="183"/>
        <end position="208"/>
    </location>
</feature>
<name>A0A4R6APH5_9RHOB</name>
<feature type="domain" description="DUF1206" evidence="2">
    <location>
        <begin position="187"/>
        <end position="256"/>
    </location>
</feature>
<keyword evidence="1" id="KW-0472">Membrane</keyword>
<comment type="caution">
    <text evidence="3">The sequence shown here is derived from an EMBL/GenBank/DDBJ whole genome shotgun (WGS) entry which is preliminary data.</text>
</comment>
<dbReference type="OrthoDB" id="5702018at2"/>
<keyword evidence="1" id="KW-1133">Transmembrane helix</keyword>
<evidence type="ECO:0000313" key="3">
    <source>
        <dbReference type="EMBL" id="TDL83543.1"/>
    </source>
</evidence>
<keyword evidence="4" id="KW-1185">Reference proteome</keyword>
<feature type="transmembrane region" description="Helical" evidence="1">
    <location>
        <begin position="59"/>
        <end position="77"/>
    </location>
</feature>
<gene>
    <name evidence="3" type="ORF">E2L08_02550</name>
</gene>
<dbReference type="InterPro" id="IPR009597">
    <property type="entry name" value="DUF1206"/>
</dbReference>
<organism evidence="3 4">
    <name type="scientific">Palleronia sediminis</name>
    <dbReference type="NCBI Taxonomy" id="2547833"/>
    <lineage>
        <taxon>Bacteria</taxon>
        <taxon>Pseudomonadati</taxon>
        <taxon>Pseudomonadota</taxon>
        <taxon>Alphaproteobacteria</taxon>
        <taxon>Rhodobacterales</taxon>
        <taxon>Roseobacteraceae</taxon>
        <taxon>Palleronia</taxon>
    </lineage>
</organism>